<dbReference type="EMBL" id="BAABBW010000007">
    <property type="protein sequence ID" value="GAA4181541.1"/>
    <property type="molecule type" value="Genomic_DNA"/>
</dbReference>
<comment type="caution">
    <text evidence="2">The sequence shown here is derived from an EMBL/GenBank/DDBJ whole genome shotgun (WGS) entry which is preliminary data.</text>
</comment>
<dbReference type="Proteomes" id="UP001501079">
    <property type="component" value="Unassembled WGS sequence"/>
</dbReference>
<organism evidence="2 3">
    <name type="scientific">Gryllotalpicola koreensis</name>
    <dbReference type="NCBI Taxonomy" id="993086"/>
    <lineage>
        <taxon>Bacteria</taxon>
        <taxon>Bacillati</taxon>
        <taxon>Actinomycetota</taxon>
        <taxon>Actinomycetes</taxon>
        <taxon>Micrococcales</taxon>
        <taxon>Microbacteriaceae</taxon>
        <taxon>Gryllotalpicola</taxon>
    </lineage>
</organism>
<dbReference type="PANTHER" id="PTHR30289">
    <property type="entry name" value="UNCHARACTERIZED PROTEIN YBCL-RELATED"/>
    <property type="match status" value="1"/>
</dbReference>
<dbReference type="PANTHER" id="PTHR30289:SF1">
    <property type="entry name" value="PEBP (PHOSPHATIDYLETHANOLAMINE-BINDING PROTEIN) FAMILY PROTEIN"/>
    <property type="match status" value="1"/>
</dbReference>
<accession>A0ABP8AC62</accession>
<dbReference type="CDD" id="cd00865">
    <property type="entry name" value="PEBP_bact_arch"/>
    <property type="match status" value="1"/>
</dbReference>
<comment type="similarity">
    <text evidence="1">Belongs to the UPF0098 family.</text>
</comment>
<dbReference type="Gene3D" id="3.90.280.10">
    <property type="entry name" value="PEBP-like"/>
    <property type="match status" value="1"/>
</dbReference>
<dbReference type="GO" id="GO:0004860">
    <property type="term" value="F:protein kinase inhibitor activity"/>
    <property type="evidence" value="ECO:0007669"/>
    <property type="project" value="UniProtKB-KW"/>
</dbReference>
<dbReference type="SUPFAM" id="SSF49777">
    <property type="entry name" value="PEBP-like"/>
    <property type="match status" value="1"/>
</dbReference>
<keyword evidence="2" id="KW-0649">Protein kinase inhibitor</keyword>
<proteinExistence type="inferred from homology"/>
<reference evidence="3" key="1">
    <citation type="journal article" date="2019" name="Int. J. Syst. Evol. Microbiol.">
        <title>The Global Catalogue of Microorganisms (GCM) 10K type strain sequencing project: providing services to taxonomists for standard genome sequencing and annotation.</title>
        <authorList>
            <consortium name="The Broad Institute Genomics Platform"/>
            <consortium name="The Broad Institute Genome Sequencing Center for Infectious Disease"/>
            <person name="Wu L."/>
            <person name="Ma J."/>
        </authorList>
    </citation>
    <scope>NUCLEOTIDE SEQUENCE [LARGE SCALE GENOMIC DNA]</scope>
    <source>
        <strain evidence="3">JCM 17591</strain>
    </source>
</reference>
<dbReference type="InterPro" id="IPR008914">
    <property type="entry name" value="PEBP"/>
</dbReference>
<dbReference type="NCBIfam" id="TIGR00481">
    <property type="entry name" value="YbhB/YbcL family Raf kinase inhibitor-like protein"/>
    <property type="match status" value="1"/>
</dbReference>
<dbReference type="InterPro" id="IPR036610">
    <property type="entry name" value="PEBP-like_sf"/>
</dbReference>
<name>A0ABP8AC62_9MICO</name>
<dbReference type="InterPro" id="IPR005247">
    <property type="entry name" value="YbhB_YbcL/LppC-like"/>
</dbReference>
<evidence type="ECO:0000313" key="2">
    <source>
        <dbReference type="EMBL" id="GAA4181541.1"/>
    </source>
</evidence>
<keyword evidence="3" id="KW-1185">Reference proteome</keyword>
<gene>
    <name evidence="2" type="ORF">GCM10022287_36960</name>
</gene>
<sequence length="188" mass="20160">MPANPLGRALRNRRAGHHTLVWARPELQAPESFTLSSPAFEHGAPIPEKHKGRLFGADISPALEWTAPPAGTAELVLIVQDPDVPMGKPATHALTVGVSPELRRIPENGLAHPSSVAGLRHGKGAMGRRGWGGPMPPRSHGPHSYVFQLFAIDTRLELPESFTLDQVVAALAGHVLARARLDGTYEVV</sequence>
<dbReference type="Pfam" id="PF01161">
    <property type="entry name" value="PBP"/>
    <property type="match status" value="1"/>
</dbReference>
<dbReference type="RefSeq" id="WP_344757249.1">
    <property type="nucleotide sequence ID" value="NZ_BAABBW010000007.1"/>
</dbReference>
<evidence type="ECO:0000313" key="3">
    <source>
        <dbReference type="Proteomes" id="UP001501079"/>
    </source>
</evidence>
<protein>
    <submittedName>
        <fullName evidence="2">YbhB/YbcL family Raf kinase inhibitor-like protein</fullName>
    </submittedName>
</protein>
<evidence type="ECO:0000256" key="1">
    <source>
        <dbReference type="ARBA" id="ARBA00007120"/>
    </source>
</evidence>